<dbReference type="VEuPathDB" id="FungiDB:Z519_02266"/>
<dbReference type="AlphaFoldDB" id="A0A0D2I112"/>
<keyword evidence="3" id="KW-1185">Reference proteome</keyword>
<gene>
    <name evidence="2" type="ORF">Z519_02266</name>
</gene>
<dbReference type="PANTHER" id="PTHR36452">
    <property type="entry name" value="CHROMOSOME 12, WHOLE GENOME SHOTGUN SEQUENCE"/>
    <property type="match status" value="1"/>
</dbReference>
<evidence type="ECO:0000313" key="3">
    <source>
        <dbReference type="Proteomes" id="UP000053789"/>
    </source>
</evidence>
<evidence type="ECO:0000313" key="2">
    <source>
        <dbReference type="EMBL" id="KIW96875.1"/>
    </source>
</evidence>
<dbReference type="OrthoDB" id="2537769at2759"/>
<proteinExistence type="predicted"/>
<evidence type="ECO:0008006" key="4">
    <source>
        <dbReference type="Google" id="ProtNLM"/>
    </source>
</evidence>
<organism evidence="2 3">
    <name type="scientific">Cladophialophora bantiana (strain ATCC 10958 / CBS 173.52 / CDC B-1940 / NIH 8579)</name>
    <name type="common">Xylohypha bantiana</name>
    <dbReference type="NCBI Taxonomy" id="1442370"/>
    <lineage>
        <taxon>Eukaryota</taxon>
        <taxon>Fungi</taxon>
        <taxon>Dikarya</taxon>
        <taxon>Ascomycota</taxon>
        <taxon>Pezizomycotina</taxon>
        <taxon>Eurotiomycetes</taxon>
        <taxon>Chaetothyriomycetidae</taxon>
        <taxon>Chaetothyriales</taxon>
        <taxon>Herpotrichiellaceae</taxon>
        <taxon>Cladophialophora</taxon>
    </lineage>
</organism>
<dbReference type="RefSeq" id="XP_016623544.1">
    <property type="nucleotide sequence ID" value="XM_016760023.1"/>
</dbReference>
<dbReference type="PANTHER" id="PTHR36452:SF1">
    <property type="entry name" value="DUF2461 DOMAIN-CONTAINING PROTEIN"/>
    <property type="match status" value="1"/>
</dbReference>
<reference evidence="2" key="1">
    <citation type="submission" date="2015-01" db="EMBL/GenBank/DDBJ databases">
        <title>The Genome Sequence of Cladophialophora bantiana CBS 173.52.</title>
        <authorList>
            <consortium name="The Broad Institute Genomics Platform"/>
            <person name="Cuomo C."/>
            <person name="de Hoog S."/>
            <person name="Gorbushina A."/>
            <person name="Stielow B."/>
            <person name="Teixiera M."/>
            <person name="Abouelleil A."/>
            <person name="Chapman S.B."/>
            <person name="Priest M."/>
            <person name="Young S.K."/>
            <person name="Wortman J."/>
            <person name="Nusbaum C."/>
            <person name="Birren B."/>
        </authorList>
    </citation>
    <scope>NUCLEOTIDE SEQUENCE [LARGE SCALE GENOMIC DNA]</scope>
    <source>
        <strain evidence="2">CBS 173.52</strain>
    </source>
</reference>
<dbReference type="Pfam" id="PF09365">
    <property type="entry name" value="DUF2461"/>
    <property type="match status" value="1"/>
</dbReference>
<protein>
    <recommendedName>
        <fullName evidence="4">TIGR02453 family protein</fullName>
    </recommendedName>
</protein>
<feature type="compositionally biased region" description="Acidic residues" evidence="1">
    <location>
        <begin position="104"/>
        <end position="114"/>
    </location>
</feature>
<name>A0A0D2I112_CLAB1</name>
<feature type="compositionally biased region" description="Basic residues" evidence="1">
    <location>
        <begin position="118"/>
        <end position="127"/>
    </location>
</feature>
<evidence type="ECO:0000256" key="1">
    <source>
        <dbReference type="SAM" id="MobiDB-lite"/>
    </source>
</evidence>
<feature type="compositionally biased region" description="Acidic residues" evidence="1">
    <location>
        <begin position="65"/>
        <end position="95"/>
    </location>
</feature>
<feature type="region of interest" description="Disordered" evidence="1">
    <location>
        <begin position="1"/>
        <end position="132"/>
    </location>
</feature>
<dbReference type="Proteomes" id="UP000053789">
    <property type="component" value="Unassembled WGS sequence"/>
</dbReference>
<dbReference type="HOGENOM" id="CLU_036742_0_1_1"/>
<sequence length="435" mass="49013">MPARKSGASKRATAASNKTHKRQLSQVAPSVSPGSRASKRLKESAEKERSHGKATPTKSKYFQDPDSEEEDEDVDLMEEEDEDEESGYEDQDASETEQPSTEESGTEDDYDSDEDNKRKRKPKKASKKSSGITPDIESVANAVLAKGKELWRPGVKTGLGPGKQVFIEKPKPRDDGGIKYVAGKIHPNTMAFLKDLKENNDREWLKIHEVDYRVSWKDWESFVEALTEGIIDIDETIPELPPKDLVFRIYRDIRFSSDPTPYKPHFSAAWSRTGRKGPYACYYVQIQPGGRSFVGSGLWMPESQPLALLRANIDRKPKKLRRVLTETQLRKEVLGVTAKDEKKAIKAFADQNKENALKTKPKGYDADNPNVELLRLRNFTLGKRIPDEKVIGEQGLQTILELIRVMVPFVSPPLCLPFVRIGNLGCLQGATVRRF</sequence>
<feature type="compositionally biased region" description="Polar residues" evidence="1">
    <location>
        <begin position="24"/>
        <end position="35"/>
    </location>
</feature>
<dbReference type="InterPro" id="IPR012808">
    <property type="entry name" value="CHP02453"/>
</dbReference>
<dbReference type="GeneID" id="27695194"/>
<dbReference type="NCBIfam" id="TIGR02453">
    <property type="entry name" value="TIGR02453 family protein"/>
    <property type="match status" value="1"/>
</dbReference>
<accession>A0A0D2I112</accession>
<feature type="compositionally biased region" description="Basic and acidic residues" evidence="1">
    <location>
        <begin position="40"/>
        <end position="51"/>
    </location>
</feature>
<dbReference type="EMBL" id="KN846982">
    <property type="protein sequence ID" value="KIW96875.1"/>
    <property type="molecule type" value="Genomic_DNA"/>
</dbReference>